<dbReference type="InterPro" id="IPR012347">
    <property type="entry name" value="Ferritin-like"/>
</dbReference>
<sequence>MDQQTVTELIALLEQIADNKLLLGDRLVEIGVSGPDLEATLGAIAMAQGELGHARLLYHWSFDLRGHTGKKPDVTEQTGKAFSTVLHISNWIELIANLYVASASADLVIKALLDSRRPEIVNRLQKLWREQQEHLLYSRGWLEQLLQDAGAIPTHTRQALADASQCGSEWLSSIEQQSRQLTAAGILSPTLNLAAPFQLQISQLLQAGQRATHVH</sequence>
<dbReference type="GO" id="GO:0010124">
    <property type="term" value="P:phenylacetate catabolic process"/>
    <property type="evidence" value="ECO:0007669"/>
    <property type="project" value="InterPro"/>
</dbReference>
<gene>
    <name evidence="1" type="ORF">JOD01_000763</name>
</gene>
<dbReference type="InterPro" id="IPR009078">
    <property type="entry name" value="Ferritin-like_SF"/>
</dbReference>
<dbReference type="GO" id="GO:0005829">
    <property type="term" value="C:cytosol"/>
    <property type="evidence" value="ECO:0007669"/>
    <property type="project" value="TreeGrafter"/>
</dbReference>
<evidence type="ECO:0000313" key="1">
    <source>
        <dbReference type="EMBL" id="MBM7589165.1"/>
    </source>
</evidence>
<evidence type="ECO:0000313" key="2">
    <source>
        <dbReference type="Proteomes" id="UP000717624"/>
    </source>
</evidence>
<comment type="caution">
    <text evidence="1">The sequence shown here is derived from an EMBL/GenBank/DDBJ whole genome shotgun (WGS) entry which is preliminary data.</text>
</comment>
<dbReference type="PANTHER" id="PTHR30458">
    <property type="entry name" value="PHENYLACETIC ACID DEGRADATION PROTEIN PAA"/>
    <property type="match status" value="1"/>
</dbReference>
<proteinExistence type="predicted"/>
<dbReference type="Proteomes" id="UP000717624">
    <property type="component" value="Unassembled WGS sequence"/>
</dbReference>
<dbReference type="Gene3D" id="1.20.1260.10">
    <property type="match status" value="1"/>
</dbReference>
<dbReference type="PANTHER" id="PTHR30458:SF0">
    <property type="entry name" value="1,2-PHENYLACETYL-COA EPOXIDASE, SUBUNIT C"/>
    <property type="match status" value="1"/>
</dbReference>
<dbReference type="RefSeq" id="WP_204516900.1">
    <property type="nucleotide sequence ID" value="NZ_BAABIN010000015.1"/>
</dbReference>
<reference evidence="1" key="1">
    <citation type="submission" date="2021-01" db="EMBL/GenBank/DDBJ databases">
        <title>Genomic Encyclopedia of Type Strains, Phase IV (KMG-IV): sequencing the most valuable type-strain genomes for metagenomic binning, comparative biology and taxonomic classification.</title>
        <authorList>
            <person name="Goeker M."/>
        </authorList>
    </citation>
    <scope>NUCLEOTIDE SEQUENCE</scope>
    <source>
        <strain evidence="1">DSM 25523</strain>
    </source>
</reference>
<dbReference type="InterPro" id="IPR052703">
    <property type="entry name" value="Aromatic_CoA_ox/epox"/>
</dbReference>
<organism evidence="1 2">
    <name type="scientific">Brevibacillus fulvus</name>
    <dbReference type="NCBI Taxonomy" id="1125967"/>
    <lineage>
        <taxon>Bacteria</taxon>
        <taxon>Bacillati</taxon>
        <taxon>Bacillota</taxon>
        <taxon>Bacilli</taxon>
        <taxon>Bacillales</taxon>
        <taxon>Paenibacillaceae</taxon>
        <taxon>Brevibacillus</taxon>
    </lineage>
</organism>
<keyword evidence="2" id="KW-1185">Reference proteome</keyword>
<accession>A0A938Y106</accession>
<dbReference type="SUPFAM" id="SSF47240">
    <property type="entry name" value="Ferritin-like"/>
    <property type="match status" value="1"/>
</dbReference>
<dbReference type="Pfam" id="PF05138">
    <property type="entry name" value="PaaA_PaaC"/>
    <property type="match status" value="1"/>
</dbReference>
<name>A0A938Y106_9BACL</name>
<dbReference type="EMBL" id="JAFBEB010000002">
    <property type="protein sequence ID" value="MBM7589165.1"/>
    <property type="molecule type" value="Genomic_DNA"/>
</dbReference>
<protein>
    <submittedName>
        <fullName evidence="1">1,2-phenylacetyl-CoA epoxidase catalytic subunit</fullName>
    </submittedName>
</protein>
<dbReference type="AlphaFoldDB" id="A0A938Y106"/>
<dbReference type="InterPro" id="IPR007814">
    <property type="entry name" value="PaaA_PaaC"/>
</dbReference>